<evidence type="ECO:0000313" key="5">
    <source>
        <dbReference type="EMBL" id="PCC39983.1"/>
    </source>
</evidence>
<evidence type="ECO:0000259" key="4">
    <source>
        <dbReference type="PROSITE" id="PS51186"/>
    </source>
</evidence>
<evidence type="ECO:0000256" key="1">
    <source>
        <dbReference type="ARBA" id="ARBA00022679"/>
    </source>
</evidence>
<dbReference type="CDD" id="cd04301">
    <property type="entry name" value="NAT_SF"/>
    <property type="match status" value="1"/>
</dbReference>
<dbReference type="PANTHER" id="PTHR43877">
    <property type="entry name" value="AMINOALKYLPHOSPHONATE N-ACETYLTRANSFERASE-RELATED-RELATED"/>
    <property type="match status" value="1"/>
</dbReference>
<dbReference type="SUPFAM" id="SSF55729">
    <property type="entry name" value="Acyl-CoA N-acyltransferases (Nat)"/>
    <property type="match status" value="1"/>
</dbReference>
<dbReference type="EMBL" id="NRGR01000008">
    <property type="protein sequence ID" value="PCC39983.1"/>
    <property type="molecule type" value="Genomic_DNA"/>
</dbReference>
<dbReference type="InterPro" id="IPR016181">
    <property type="entry name" value="Acyl_CoA_acyltransferase"/>
</dbReference>
<dbReference type="Gene3D" id="3.40.630.30">
    <property type="match status" value="1"/>
</dbReference>
<reference evidence="5 6" key="1">
    <citation type="journal article" date="2017" name="Elife">
        <title>Extensive horizontal gene transfer in cheese-associated bacteria.</title>
        <authorList>
            <person name="Bonham K.S."/>
            <person name="Wolfe B.E."/>
            <person name="Dutton R.J."/>
        </authorList>
    </citation>
    <scope>NUCLEOTIDE SEQUENCE [LARGE SCALE GENOMIC DNA]</scope>
    <source>
        <strain evidence="5 6">341_9</strain>
    </source>
</reference>
<gene>
    <name evidence="5" type="ORF">CIK66_04795</name>
</gene>
<dbReference type="InterPro" id="IPR000182">
    <property type="entry name" value="GNAT_dom"/>
</dbReference>
<dbReference type="OrthoDB" id="3190820at2"/>
<organism evidence="5 6">
    <name type="scientific">Brachybacterium alimentarium</name>
    <dbReference type="NCBI Taxonomy" id="47845"/>
    <lineage>
        <taxon>Bacteria</taxon>
        <taxon>Bacillati</taxon>
        <taxon>Actinomycetota</taxon>
        <taxon>Actinomycetes</taxon>
        <taxon>Micrococcales</taxon>
        <taxon>Dermabacteraceae</taxon>
        <taxon>Brachybacterium</taxon>
    </lineage>
</organism>
<keyword evidence="1" id="KW-0808">Transferase</keyword>
<proteinExistence type="predicted"/>
<evidence type="ECO:0000313" key="6">
    <source>
        <dbReference type="Proteomes" id="UP000218598"/>
    </source>
</evidence>
<name>A0A2A3YL11_9MICO</name>
<dbReference type="Pfam" id="PF00583">
    <property type="entry name" value="Acetyltransf_1"/>
    <property type="match status" value="1"/>
</dbReference>
<keyword evidence="2" id="KW-0012">Acyltransferase</keyword>
<keyword evidence="6" id="KW-1185">Reference proteome</keyword>
<dbReference type="GO" id="GO:0016747">
    <property type="term" value="F:acyltransferase activity, transferring groups other than amino-acyl groups"/>
    <property type="evidence" value="ECO:0007669"/>
    <property type="project" value="InterPro"/>
</dbReference>
<dbReference type="PROSITE" id="PS51186">
    <property type="entry name" value="GNAT"/>
    <property type="match status" value="1"/>
</dbReference>
<feature type="domain" description="N-acetyltransferase" evidence="4">
    <location>
        <begin position="2"/>
        <end position="157"/>
    </location>
</feature>
<feature type="compositionally biased region" description="Low complexity" evidence="3">
    <location>
        <begin position="155"/>
        <end position="177"/>
    </location>
</feature>
<dbReference type="AlphaFoldDB" id="A0A2A3YL11"/>
<sequence>MITVRSLDSDEWPIWRGLRLRALEDSPEAFGSTLAEVIARDTEHYWRQGVSPPMVPFVAEVDGAPAGMARLMFPDHPDRAELVSVWVAPEARDRGVGHALVASGIDHLAAHHPLTRLRLAVVETNMPARRLYEGCGFAVIGRNPDDDAELLMERPAPASASPSSTASASPSSTASASGSDAKPGA</sequence>
<dbReference type="GeneID" id="95328665"/>
<dbReference type="PANTHER" id="PTHR43877:SF2">
    <property type="entry name" value="AMINOALKYLPHOSPHONATE N-ACETYLTRANSFERASE-RELATED"/>
    <property type="match status" value="1"/>
</dbReference>
<dbReference type="RefSeq" id="WP_096166505.1">
    <property type="nucleotide sequence ID" value="NZ_JBQQGT010000001.1"/>
</dbReference>
<dbReference type="InterPro" id="IPR050832">
    <property type="entry name" value="Bact_Acetyltransf"/>
</dbReference>
<evidence type="ECO:0000256" key="2">
    <source>
        <dbReference type="ARBA" id="ARBA00023315"/>
    </source>
</evidence>
<comment type="caution">
    <text evidence="5">The sequence shown here is derived from an EMBL/GenBank/DDBJ whole genome shotgun (WGS) entry which is preliminary data.</text>
</comment>
<protein>
    <recommendedName>
        <fullName evidence="4">N-acetyltransferase domain-containing protein</fullName>
    </recommendedName>
</protein>
<accession>A0A2A3YL11</accession>
<feature type="region of interest" description="Disordered" evidence="3">
    <location>
        <begin position="148"/>
        <end position="185"/>
    </location>
</feature>
<evidence type="ECO:0000256" key="3">
    <source>
        <dbReference type="SAM" id="MobiDB-lite"/>
    </source>
</evidence>
<dbReference type="Proteomes" id="UP000218598">
    <property type="component" value="Unassembled WGS sequence"/>
</dbReference>